<proteinExistence type="predicted"/>
<feature type="chain" id="PRO_5012959880" description="Lipoprotein" evidence="1">
    <location>
        <begin position="20"/>
        <end position="182"/>
    </location>
</feature>
<dbReference type="Proteomes" id="UP000231179">
    <property type="component" value="Chromosome"/>
</dbReference>
<evidence type="ECO:0000256" key="1">
    <source>
        <dbReference type="SAM" id="SignalP"/>
    </source>
</evidence>
<dbReference type="RefSeq" id="WP_100254308.1">
    <property type="nucleotide sequence ID" value="NZ_CP015819.1"/>
</dbReference>
<keyword evidence="1" id="KW-0732">Signal</keyword>
<dbReference type="AlphaFoldDB" id="A0A1Y0L0M5"/>
<evidence type="ECO:0000313" key="2">
    <source>
        <dbReference type="EMBL" id="ATX70744.1"/>
    </source>
</evidence>
<reference evidence="2 3" key="1">
    <citation type="submission" date="2017-11" db="EMBL/GenBank/DDBJ databases">
        <title>Complete genome sequence of Spiroplasma clarkii CN-5 (DSM 19994).</title>
        <authorList>
            <person name="Tsai Y.-M."/>
            <person name="Chang A."/>
            <person name="Lo W.-S."/>
            <person name="Kuo C.-H."/>
        </authorList>
    </citation>
    <scope>NUCLEOTIDE SEQUENCE [LARGE SCALE GENOMIC DNA]</scope>
    <source>
        <strain evidence="2 3">CN-5</strain>
    </source>
</reference>
<evidence type="ECO:0008006" key="4">
    <source>
        <dbReference type="Google" id="ProtNLM"/>
    </source>
</evidence>
<dbReference type="NCBIfam" id="NF038029">
    <property type="entry name" value="LP_plasma"/>
    <property type="match status" value="1"/>
</dbReference>
<accession>A0A1Y0L0M5</accession>
<sequence>MKRLLSFFGAVGLIATASANVIACGGYVVELPINPATVEELISVLEEKKSTFTEATALLKELLKEGINPSSIVEMANEDNKSNSSFQKFHIKALEINAYKDKTFQYINTLDEEGVSTFLTTNAVLLETYAITEETEIIPNDEIEAGADSVIANIFNVKSYSSSTKESVVKIFEWVKTNNFTS</sequence>
<evidence type="ECO:0000313" key="3">
    <source>
        <dbReference type="Proteomes" id="UP000231179"/>
    </source>
</evidence>
<dbReference type="OrthoDB" id="387750at2"/>
<keyword evidence="3" id="KW-1185">Reference proteome</keyword>
<feature type="signal peptide" evidence="1">
    <location>
        <begin position="1"/>
        <end position="19"/>
    </location>
</feature>
<dbReference type="KEGG" id="scla:SCLARK_00657"/>
<name>A0A1Y0L0M5_9MOLU</name>
<protein>
    <recommendedName>
        <fullName evidence="4">Lipoprotein</fullName>
    </recommendedName>
</protein>
<organism evidence="2 3">
    <name type="scientific">Spiroplasma clarkii</name>
    <dbReference type="NCBI Taxonomy" id="2139"/>
    <lineage>
        <taxon>Bacteria</taxon>
        <taxon>Bacillati</taxon>
        <taxon>Mycoplasmatota</taxon>
        <taxon>Mollicutes</taxon>
        <taxon>Entomoplasmatales</taxon>
        <taxon>Spiroplasmataceae</taxon>
        <taxon>Spiroplasma</taxon>
    </lineage>
</organism>
<dbReference type="EMBL" id="CP024870">
    <property type="protein sequence ID" value="ATX70744.1"/>
    <property type="molecule type" value="Genomic_DNA"/>
</dbReference>
<dbReference type="InterPro" id="IPR054816">
    <property type="entry name" value="Lipoprotein_mollicutes-type_CS"/>
</dbReference>
<gene>
    <name evidence="2" type="ORF">SCLAR_v1c04200</name>
</gene>